<dbReference type="CDD" id="cd09601">
    <property type="entry name" value="M1_APN-Q_like"/>
    <property type="match status" value="1"/>
</dbReference>
<feature type="binding site" evidence="9">
    <location>
        <position position="387"/>
    </location>
    <ligand>
        <name>Zn(2+)</name>
        <dbReference type="ChEBI" id="CHEBI:29105"/>
        <note>catalytic</note>
    </ligand>
</feature>
<keyword evidence="16" id="KW-1185">Reference proteome</keyword>
<dbReference type="KEGG" id="pkz:C5L36_0C07740"/>
<keyword evidence="7 11" id="KW-0482">Metalloprotease</keyword>
<feature type="domain" description="Aminopeptidase N-like N-terminal" evidence="14">
    <location>
        <begin position="93"/>
        <end position="276"/>
    </location>
</feature>
<dbReference type="Gene3D" id="1.25.50.20">
    <property type="match status" value="1"/>
</dbReference>
<dbReference type="STRING" id="4909.A0A2U9R646"/>
<dbReference type="InterPro" id="IPR024571">
    <property type="entry name" value="ERAP1-like_C_dom"/>
</dbReference>
<dbReference type="InterPro" id="IPR042097">
    <property type="entry name" value="Aminopeptidase_N-like_N_sf"/>
</dbReference>
<keyword evidence="6 9" id="KW-0862">Zinc</keyword>
<dbReference type="GO" id="GO:0008270">
    <property type="term" value="F:zinc ion binding"/>
    <property type="evidence" value="ECO:0007669"/>
    <property type="project" value="UniProtKB-UniRule"/>
</dbReference>
<dbReference type="GO" id="GO:0070006">
    <property type="term" value="F:metalloaminopeptidase activity"/>
    <property type="evidence" value="ECO:0007669"/>
    <property type="project" value="TreeGrafter"/>
</dbReference>
<dbReference type="EMBL" id="CP028775">
    <property type="protein sequence ID" value="AWU76860.1"/>
    <property type="molecule type" value="Genomic_DNA"/>
</dbReference>
<dbReference type="PANTHER" id="PTHR11533:SF174">
    <property type="entry name" value="PUROMYCIN-SENSITIVE AMINOPEPTIDASE-RELATED"/>
    <property type="match status" value="1"/>
</dbReference>
<evidence type="ECO:0000256" key="1">
    <source>
        <dbReference type="ARBA" id="ARBA00010136"/>
    </source>
</evidence>
<dbReference type="GeneID" id="40384655"/>
<feature type="site" description="Transition state stabilizer" evidence="10">
    <location>
        <position position="469"/>
    </location>
</feature>
<evidence type="ECO:0000256" key="11">
    <source>
        <dbReference type="RuleBase" id="RU364040"/>
    </source>
</evidence>
<dbReference type="InterPro" id="IPR045357">
    <property type="entry name" value="Aminopeptidase_N-like_N"/>
</dbReference>
<feature type="domain" description="Peptidase M1 membrane alanine aminopeptidase" evidence="12">
    <location>
        <begin position="312"/>
        <end position="528"/>
    </location>
</feature>
<dbReference type="EC" id="3.4.11.-" evidence="11"/>
<comment type="cofactor">
    <cofactor evidence="9 11">
        <name>Zn(2+)</name>
        <dbReference type="ChEBI" id="CHEBI:29105"/>
    </cofactor>
    <text evidence="9 11">Binds 1 zinc ion per subunit.</text>
</comment>
<evidence type="ECO:0000313" key="16">
    <source>
        <dbReference type="Proteomes" id="UP000249293"/>
    </source>
</evidence>
<keyword evidence="2 11" id="KW-0031">Aminopeptidase</keyword>
<dbReference type="SUPFAM" id="SSF55486">
    <property type="entry name" value="Metalloproteases ('zincins'), catalytic domain"/>
    <property type="match status" value="1"/>
</dbReference>
<dbReference type="SUPFAM" id="SSF63737">
    <property type="entry name" value="Leukotriene A4 hydrolase N-terminal domain"/>
    <property type="match status" value="1"/>
</dbReference>
<accession>A0A2U9R646</accession>
<protein>
    <recommendedName>
        <fullName evidence="11">Aminopeptidase</fullName>
        <ecNumber evidence="11">3.4.11.-</ecNumber>
    </recommendedName>
</protein>
<dbReference type="GO" id="GO:0005737">
    <property type="term" value="C:cytoplasm"/>
    <property type="evidence" value="ECO:0007669"/>
    <property type="project" value="TreeGrafter"/>
</dbReference>
<comment type="similarity">
    <text evidence="1 11">Belongs to the peptidase M1 family.</text>
</comment>
<evidence type="ECO:0000313" key="15">
    <source>
        <dbReference type="EMBL" id="AWU76860.1"/>
    </source>
</evidence>
<feature type="domain" description="ERAP1-like C-terminal" evidence="13">
    <location>
        <begin position="600"/>
        <end position="915"/>
    </location>
</feature>
<evidence type="ECO:0000256" key="6">
    <source>
        <dbReference type="ARBA" id="ARBA00022833"/>
    </source>
</evidence>
<reference evidence="15 16" key="1">
    <citation type="submission" date="2018-06" db="EMBL/GenBank/DDBJ databases">
        <title>Population genomics shows no distinction between pathogenic Candida krusei and environmental Pichia kudriavzevii: One species, four names.</title>
        <authorList>
            <person name="Douglass A.P."/>
            <person name="Offei B."/>
            <person name="Braun-Galleani S."/>
            <person name="Coughlan A.Y."/>
            <person name="Martos A."/>
            <person name="Ortiz-Merino R.A."/>
            <person name="Byrne K.P."/>
            <person name="Wolfe K.H."/>
        </authorList>
    </citation>
    <scope>NUCLEOTIDE SEQUENCE [LARGE SCALE GENOMIC DNA]</scope>
    <source>
        <strain evidence="15 16">CBS573</strain>
    </source>
</reference>
<evidence type="ECO:0000259" key="12">
    <source>
        <dbReference type="Pfam" id="PF01433"/>
    </source>
</evidence>
<evidence type="ECO:0000256" key="5">
    <source>
        <dbReference type="ARBA" id="ARBA00022801"/>
    </source>
</evidence>
<dbReference type="GO" id="GO:0006508">
    <property type="term" value="P:proteolysis"/>
    <property type="evidence" value="ECO:0007669"/>
    <property type="project" value="UniProtKB-KW"/>
</dbReference>
<gene>
    <name evidence="15" type="ORF">C5L36_0C07740</name>
</gene>
<dbReference type="AlphaFoldDB" id="A0A2U9R646"/>
<dbReference type="Gene3D" id="1.10.390.10">
    <property type="entry name" value="Neutral Protease Domain 2"/>
    <property type="match status" value="1"/>
</dbReference>
<dbReference type="VEuPathDB" id="FungiDB:C5L36_0C07740"/>
<proteinExistence type="inferred from homology"/>
<dbReference type="FunFam" id="2.60.40.1730:FF:000002">
    <property type="entry name" value="Aminopeptidase"/>
    <property type="match status" value="1"/>
</dbReference>
<feature type="binding site" evidence="9">
    <location>
        <position position="383"/>
    </location>
    <ligand>
        <name>Zn(2+)</name>
        <dbReference type="ChEBI" id="CHEBI:29105"/>
        <note>catalytic</note>
    </ligand>
</feature>
<evidence type="ECO:0000256" key="7">
    <source>
        <dbReference type="ARBA" id="ARBA00023049"/>
    </source>
</evidence>
<dbReference type="Pfam" id="PF17900">
    <property type="entry name" value="Peptidase_M1_N"/>
    <property type="match status" value="1"/>
</dbReference>
<evidence type="ECO:0000259" key="13">
    <source>
        <dbReference type="Pfam" id="PF11838"/>
    </source>
</evidence>
<keyword evidence="3 11" id="KW-0645">Protease</keyword>
<keyword evidence="4 9" id="KW-0479">Metal-binding</keyword>
<dbReference type="RefSeq" id="XP_029322337.1">
    <property type="nucleotide sequence ID" value="XM_029466477.1"/>
</dbReference>
<dbReference type="PANTHER" id="PTHR11533">
    <property type="entry name" value="PROTEASE M1 ZINC METALLOPROTEASE"/>
    <property type="match status" value="1"/>
</dbReference>
<evidence type="ECO:0000256" key="8">
    <source>
        <dbReference type="PIRSR" id="PIRSR634016-1"/>
    </source>
</evidence>
<dbReference type="PRINTS" id="PR00756">
    <property type="entry name" value="ALADIPTASE"/>
</dbReference>
<feature type="active site" description="Proton acceptor" evidence="8">
    <location>
        <position position="384"/>
    </location>
</feature>
<organism evidence="15 16">
    <name type="scientific">Pichia kudriavzevii</name>
    <name type="common">Yeast</name>
    <name type="synonym">Issatchenkia orientalis</name>
    <dbReference type="NCBI Taxonomy" id="4909"/>
    <lineage>
        <taxon>Eukaryota</taxon>
        <taxon>Fungi</taxon>
        <taxon>Dikarya</taxon>
        <taxon>Ascomycota</taxon>
        <taxon>Saccharomycotina</taxon>
        <taxon>Pichiomycetes</taxon>
        <taxon>Pichiales</taxon>
        <taxon>Pichiaceae</taxon>
        <taxon>Pichia</taxon>
    </lineage>
</organism>
<dbReference type="GO" id="GO:0042277">
    <property type="term" value="F:peptide binding"/>
    <property type="evidence" value="ECO:0007669"/>
    <property type="project" value="TreeGrafter"/>
</dbReference>
<dbReference type="OrthoDB" id="10031169at2759"/>
<dbReference type="InterPro" id="IPR050344">
    <property type="entry name" value="Peptidase_M1_aminopeptidases"/>
</dbReference>
<evidence type="ECO:0000256" key="10">
    <source>
        <dbReference type="PIRSR" id="PIRSR634016-4"/>
    </source>
</evidence>
<evidence type="ECO:0000256" key="3">
    <source>
        <dbReference type="ARBA" id="ARBA00022670"/>
    </source>
</evidence>
<sequence length="939" mass="106437">MAQLSFIRHSWTRWSALSSHGRSLLSPITSTVLARGIAYPSHVNAPGRPLLNIRHHHLCRHQQSLEKHLNTNGMCGTSTNVPDGRQVLPTNVKPQHYKLSLEPLFDTSKFNGDVTIDLDVQESSDSITLHTLELELLDYYLIKDGENIKPTELSTNEDDQTTTFKFNQTFDANSKVQLYIKFIGELNDKMAGFYKSTYEENGETKYLATTQMEPTDCRRAFPSFDEPNLKAKFTISLVGDKKLTYLSNMDVKSEEDISETKKVVHFNTTPYMSTYLVAFIVGDLRYIESEYKFRDVPVRVYTTPGFEEKGRYSCELAAKALEYYEQVFDIKYPLPKMDMVGIHDFSAGAMENWGLVTYRMVDLLFDESSTLATKLRVSEVVAHELAHQWFGNFCTMDFWDSLWLNESFATYMSWKCCNHFESEWKVWENFVGDSLQSALSLDALRSSHPIEVPVKRADEINQIFDAISYEKGSSVLRMLANWLGEETFIKGVSHYLKKHAYGNAKTEALWDSLSEVSGKDVASTMKVWTTKVGYPLVKVNETNDKVVVNQHRYLTTGDVKPEDDQTIYPIFLGLKTDKGLDESITFNEREKSLDVSPQGFFKINGNSTGVYRVAYEDKRWERLGKESSKLSVEDRIGLVADAGALSVSGFSKTTNLLSLVSGWKEENSFFVWDEIIARVGVIKSAWIFEDSEVKDALKALTADLVTKKCHETGWSFSPEEPFLEQRLKALLFGAAVSSGDEKTTAFTREAFEKYIKGDKDAISPNIRASIFNSIASKGGEAEYEALLNIYKNPQSIDEKITALRALGRFENVEILKKVLALTMDGSVRPQDIYIPLQGMRASAIGIKTLFGWLKNNWDEIQKMLPPGLTMLSSVVKVCTSGFTSMEQYHEVEDFFKDKDTKGYDKSLAQSLEVIKGNANWVARDGNDVKQWLKSHGYLK</sequence>
<dbReference type="InterPro" id="IPR014782">
    <property type="entry name" value="Peptidase_M1_dom"/>
</dbReference>
<dbReference type="GO" id="GO:0043171">
    <property type="term" value="P:peptide catabolic process"/>
    <property type="evidence" value="ECO:0007669"/>
    <property type="project" value="TreeGrafter"/>
</dbReference>
<dbReference type="FunFam" id="2.60.40.1910:FF:000004">
    <property type="entry name" value="Aminopeptidase"/>
    <property type="match status" value="1"/>
</dbReference>
<dbReference type="Pfam" id="PF01433">
    <property type="entry name" value="Peptidase_M1"/>
    <property type="match status" value="1"/>
</dbReference>
<feature type="binding site" evidence="9">
    <location>
        <position position="406"/>
    </location>
    <ligand>
        <name>Zn(2+)</name>
        <dbReference type="ChEBI" id="CHEBI:29105"/>
        <note>catalytic</note>
    </ligand>
</feature>
<evidence type="ECO:0000256" key="4">
    <source>
        <dbReference type="ARBA" id="ARBA00022723"/>
    </source>
</evidence>
<dbReference type="FunFam" id="1.25.50.20:FF:000002">
    <property type="entry name" value="Aminopeptidase"/>
    <property type="match status" value="1"/>
</dbReference>
<dbReference type="Gene3D" id="2.60.40.1730">
    <property type="entry name" value="tricorn interacting facor f3 domain"/>
    <property type="match status" value="1"/>
</dbReference>
<keyword evidence="5 11" id="KW-0378">Hydrolase</keyword>
<dbReference type="Proteomes" id="UP000249293">
    <property type="component" value="Chromosome 3"/>
</dbReference>
<dbReference type="Pfam" id="PF11838">
    <property type="entry name" value="ERAP1_C"/>
    <property type="match status" value="1"/>
</dbReference>
<dbReference type="Gene3D" id="2.60.40.1910">
    <property type="match status" value="1"/>
</dbReference>
<dbReference type="InterPro" id="IPR027268">
    <property type="entry name" value="Peptidase_M4/M1_CTD_sf"/>
</dbReference>
<name>A0A2U9R646_PICKU</name>
<evidence type="ECO:0000256" key="2">
    <source>
        <dbReference type="ARBA" id="ARBA00022438"/>
    </source>
</evidence>
<evidence type="ECO:0000259" key="14">
    <source>
        <dbReference type="Pfam" id="PF17900"/>
    </source>
</evidence>
<evidence type="ECO:0000256" key="9">
    <source>
        <dbReference type="PIRSR" id="PIRSR634016-3"/>
    </source>
</evidence>
<dbReference type="InterPro" id="IPR001930">
    <property type="entry name" value="Peptidase_M1"/>
</dbReference>
<dbReference type="GO" id="GO:0016020">
    <property type="term" value="C:membrane"/>
    <property type="evidence" value="ECO:0007669"/>
    <property type="project" value="TreeGrafter"/>
</dbReference>
<dbReference type="InterPro" id="IPR034016">
    <property type="entry name" value="M1_APN-typ"/>
</dbReference>
<dbReference type="FunFam" id="1.10.390.10:FF:000001">
    <property type="entry name" value="Aminopeptidase"/>
    <property type="match status" value="1"/>
</dbReference>